<dbReference type="AlphaFoldDB" id="A0A4Y2E8E3"/>
<dbReference type="Proteomes" id="UP000499080">
    <property type="component" value="Unassembled WGS sequence"/>
</dbReference>
<name>A0A4Y2E8E3_ARAVE</name>
<proteinExistence type="predicted"/>
<gene>
    <name evidence="1" type="ORF">AVEN_158860_1</name>
</gene>
<accession>A0A4Y2E8E3</accession>
<sequence>MNSFSFLNFTVEKSDKLQAVEEYVINISNFCTLEDVKILQRVFCTSSKESKLYSAADSESVLGGLVVPEDTIKGAKTVIIVKNDIRRNDKISWHYYSKKEYSQIAILVCSKLATNLS</sequence>
<dbReference type="EMBL" id="BGPR01000515">
    <property type="protein sequence ID" value="GBM24298.1"/>
    <property type="molecule type" value="Genomic_DNA"/>
</dbReference>
<comment type="caution">
    <text evidence="1">The sequence shown here is derived from an EMBL/GenBank/DDBJ whole genome shotgun (WGS) entry which is preliminary data.</text>
</comment>
<keyword evidence="2" id="KW-1185">Reference proteome</keyword>
<evidence type="ECO:0000313" key="1">
    <source>
        <dbReference type="EMBL" id="GBM24298.1"/>
    </source>
</evidence>
<reference evidence="1 2" key="1">
    <citation type="journal article" date="2019" name="Sci. Rep.">
        <title>Orb-weaving spider Araneus ventricosus genome elucidates the spidroin gene catalogue.</title>
        <authorList>
            <person name="Kono N."/>
            <person name="Nakamura H."/>
            <person name="Ohtoshi R."/>
            <person name="Moran D.A.P."/>
            <person name="Shinohara A."/>
            <person name="Yoshida Y."/>
            <person name="Fujiwara M."/>
            <person name="Mori M."/>
            <person name="Tomita M."/>
            <person name="Arakawa K."/>
        </authorList>
    </citation>
    <scope>NUCLEOTIDE SEQUENCE [LARGE SCALE GENOMIC DNA]</scope>
</reference>
<protein>
    <submittedName>
        <fullName evidence="1">Uncharacterized protein</fullName>
    </submittedName>
</protein>
<evidence type="ECO:0000313" key="2">
    <source>
        <dbReference type="Proteomes" id="UP000499080"/>
    </source>
</evidence>
<organism evidence="1 2">
    <name type="scientific">Araneus ventricosus</name>
    <name type="common">Orbweaver spider</name>
    <name type="synonym">Epeira ventricosa</name>
    <dbReference type="NCBI Taxonomy" id="182803"/>
    <lineage>
        <taxon>Eukaryota</taxon>
        <taxon>Metazoa</taxon>
        <taxon>Ecdysozoa</taxon>
        <taxon>Arthropoda</taxon>
        <taxon>Chelicerata</taxon>
        <taxon>Arachnida</taxon>
        <taxon>Araneae</taxon>
        <taxon>Araneomorphae</taxon>
        <taxon>Entelegynae</taxon>
        <taxon>Araneoidea</taxon>
        <taxon>Araneidae</taxon>
        <taxon>Araneus</taxon>
    </lineage>
</organism>